<accession>A0ABY1AC33</accession>
<dbReference type="InterPro" id="IPR000847">
    <property type="entry name" value="LysR_HTH_N"/>
</dbReference>
<keyword evidence="4" id="KW-0804">Transcription</keyword>
<evidence type="ECO:0000259" key="5">
    <source>
        <dbReference type="PROSITE" id="PS50931"/>
    </source>
</evidence>
<dbReference type="GO" id="GO:0003677">
    <property type="term" value="F:DNA binding"/>
    <property type="evidence" value="ECO:0007669"/>
    <property type="project" value="UniProtKB-KW"/>
</dbReference>
<reference evidence="6 7" key="1">
    <citation type="submission" date="2016-10" db="EMBL/GenBank/DDBJ databases">
        <authorList>
            <person name="Varghese N."/>
            <person name="Submissions S."/>
        </authorList>
    </citation>
    <scope>NUCLEOTIDE SEQUENCE [LARGE SCALE GENOMIC DNA]</scope>
    <source>
        <strain evidence="6 7">WC1T17</strain>
    </source>
</reference>
<dbReference type="EMBL" id="FOCC01000007">
    <property type="protein sequence ID" value="SEM72866.1"/>
    <property type="molecule type" value="Genomic_DNA"/>
</dbReference>
<dbReference type="SUPFAM" id="SSF53850">
    <property type="entry name" value="Periplasmic binding protein-like II"/>
    <property type="match status" value="1"/>
</dbReference>
<dbReference type="PROSITE" id="PS50931">
    <property type="entry name" value="HTH_LYSR"/>
    <property type="match status" value="1"/>
</dbReference>
<dbReference type="PANTHER" id="PTHR30419">
    <property type="entry name" value="HTH-TYPE TRANSCRIPTIONAL REGULATOR YBHD"/>
    <property type="match status" value="1"/>
</dbReference>
<dbReference type="InterPro" id="IPR050950">
    <property type="entry name" value="HTH-type_LysR_regulators"/>
</dbReference>
<evidence type="ECO:0000256" key="2">
    <source>
        <dbReference type="ARBA" id="ARBA00023015"/>
    </source>
</evidence>
<evidence type="ECO:0000313" key="7">
    <source>
        <dbReference type="Proteomes" id="UP000182089"/>
    </source>
</evidence>
<evidence type="ECO:0000256" key="4">
    <source>
        <dbReference type="ARBA" id="ARBA00023163"/>
    </source>
</evidence>
<evidence type="ECO:0000256" key="3">
    <source>
        <dbReference type="ARBA" id="ARBA00023125"/>
    </source>
</evidence>
<dbReference type="Proteomes" id="UP000182089">
    <property type="component" value="Unassembled WGS sequence"/>
</dbReference>
<comment type="similarity">
    <text evidence="1">Belongs to the LysR transcriptional regulatory family.</text>
</comment>
<dbReference type="InterPro" id="IPR005119">
    <property type="entry name" value="LysR_subst-bd"/>
</dbReference>
<dbReference type="Pfam" id="PF00126">
    <property type="entry name" value="HTH_1"/>
    <property type="match status" value="1"/>
</dbReference>
<dbReference type="Gene3D" id="1.10.10.10">
    <property type="entry name" value="Winged helix-like DNA-binding domain superfamily/Winged helix DNA-binding domain"/>
    <property type="match status" value="1"/>
</dbReference>
<proteinExistence type="inferred from homology"/>
<organism evidence="6 7">
    <name type="scientific">Ligilactobacillus ruminis</name>
    <dbReference type="NCBI Taxonomy" id="1623"/>
    <lineage>
        <taxon>Bacteria</taxon>
        <taxon>Bacillati</taxon>
        <taxon>Bacillota</taxon>
        <taxon>Bacilli</taxon>
        <taxon>Lactobacillales</taxon>
        <taxon>Lactobacillaceae</taxon>
        <taxon>Ligilactobacillus</taxon>
    </lineage>
</organism>
<dbReference type="Pfam" id="PF03466">
    <property type="entry name" value="LysR_substrate"/>
    <property type="match status" value="1"/>
</dbReference>
<dbReference type="InterPro" id="IPR036388">
    <property type="entry name" value="WH-like_DNA-bd_sf"/>
</dbReference>
<feature type="domain" description="HTH lysR-type" evidence="5">
    <location>
        <begin position="1"/>
        <end position="59"/>
    </location>
</feature>
<keyword evidence="2" id="KW-0805">Transcription regulation</keyword>
<sequence length="293" mass="33430">MNLTILKLQYFIDVADLGSFTKAGAKNHVAQASISQQVHELEAYFSCQLFNHTKPVTLTEAGQVLYHNALKAVKQFQQLRQVMEPFANVKRPVKIAYASLLDLRILDRLLGENKLEYTVQKEKLSQLASKLKQGVYDFAVAFYSAFVGSDLTCLDLAQGKYQAAVSLDHPLAPKMQVTLEEIYQYPWVMLTQEALGKSRQIMLKRSQERGFTPLIASEASDIESELFLIKNKKLLGFFTKNDAQNLQHYGIKLLDIIDSPHSYHIFLAYPKKLLSKEQTAFLNQVKQHRQKLF</sequence>
<dbReference type="PANTHER" id="PTHR30419:SF8">
    <property type="entry name" value="NITROGEN ASSIMILATION TRANSCRIPTIONAL ACTIVATOR-RELATED"/>
    <property type="match status" value="1"/>
</dbReference>
<name>A0ABY1AC33_9LACO</name>
<evidence type="ECO:0000313" key="6">
    <source>
        <dbReference type="EMBL" id="SEM72866.1"/>
    </source>
</evidence>
<dbReference type="CDD" id="cd05466">
    <property type="entry name" value="PBP2_LTTR_substrate"/>
    <property type="match status" value="1"/>
</dbReference>
<evidence type="ECO:0000256" key="1">
    <source>
        <dbReference type="ARBA" id="ARBA00009437"/>
    </source>
</evidence>
<gene>
    <name evidence="6" type="ORF">SAMN05216431_107115</name>
</gene>
<dbReference type="InterPro" id="IPR036390">
    <property type="entry name" value="WH_DNA-bd_sf"/>
</dbReference>
<dbReference type="SUPFAM" id="SSF46785">
    <property type="entry name" value="Winged helix' DNA-binding domain"/>
    <property type="match status" value="1"/>
</dbReference>
<protein>
    <submittedName>
        <fullName evidence="6">DNA-binding transcriptional regulator, LysR family</fullName>
    </submittedName>
</protein>
<comment type="caution">
    <text evidence="6">The sequence shown here is derived from an EMBL/GenBank/DDBJ whole genome shotgun (WGS) entry which is preliminary data.</text>
</comment>
<keyword evidence="3 6" id="KW-0238">DNA-binding</keyword>
<dbReference type="Gene3D" id="3.40.190.290">
    <property type="match status" value="1"/>
</dbReference>